<feature type="region of interest" description="Disordered" evidence="1">
    <location>
        <begin position="199"/>
        <end position="234"/>
    </location>
</feature>
<sequence>MHPVRAYRRRTGQTWRAHFSHAPHSTCTATGEGILHRAAKHLLRQQLLQRRAFGLHLLCLDCGREEVLDYQLRPGWQVNLEVSLGIFRGDVVIQDPEGRPAFAFEIRVTHEVGEEKARGLSCRWAEVDADVPALLKGEGGALELSAVNTNLFWFHPCTCGNNAPTNLLALERKAAREAEARRVQAERVEQERRRMEELNRQAARAEEERRAWAQQREREARHAEQERHKQQGSRDQFIKTFLRTQVPEVFDRLMVFSCVVADCPGCQKRQVFFDPGGVNMMPTWAPHLARRPSGIHPWQPVCPACDWSGPVPAGERRMYHGHAWHGSAATATPTSLRSALPHRAASRAEAQDFWWNREED</sequence>
<organism evidence="2 3">
    <name type="scientific">Deinococcus gobiensis (strain DSM 21396 / JCM 16679 / CGMCC 1.7299 / I-0)</name>
    <dbReference type="NCBI Taxonomy" id="745776"/>
    <lineage>
        <taxon>Bacteria</taxon>
        <taxon>Thermotogati</taxon>
        <taxon>Deinococcota</taxon>
        <taxon>Deinococci</taxon>
        <taxon>Deinococcales</taxon>
        <taxon>Deinococcaceae</taxon>
        <taxon>Deinococcus</taxon>
    </lineage>
</organism>
<dbReference type="KEGG" id="dgo:DGo_PB0250"/>
<dbReference type="Proteomes" id="UP000007575">
    <property type="component" value="Plasmid P2"/>
</dbReference>
<geneLocation type="plasmid" evidence="2 3">
    <name>P2</name>
</geneLocation>
<reference evidence="2 3" key="1">
    <citation type="journal article" date="2012" name="PLoS ONE">
        <title>Genome sequence and transcriptome analysis of the radioresistant bacterium Deinococcus gobiensis: insights into the extreme environmental adaptations.</title>
        <authorList>
            <person name="Yuan M."/>
            <person name="Chen M."/>
            <person name="Zhang W."/>
            <person name="Lu W."/>
            <person name="Wang J."/>
            <person name="Yang M."/>
            <person name="Zhao P."/>
            <person name="Tang R."/>
            <person name="Li X."/>
            <person name="Hao Y."/>
            <person name="Zhou Z."/>
            <person name="Zhan Y."/>
            <person name="Yu H."/>
            <person name="Teng C."/>
            <person name="Yan Y."/>
            <person name="Ping S."/>
            <person name="Wang Y."/>
            <person name="Lin M."/>
        </authorList>
    </citation>
    <scope>NUCLEOTIDE SEQUENCE [LARGE SCALE GENOMIC DNA]</scope>
    <source>
        <strain evidence="3">DSM 21396 / JCM 16679 / CGMCC 1.7299 / I-0</strain>
        <plasmid evidence="2">P2</plasmid>
    </source>
</reference>
<dbReference type="AlphaFoldDB" id="H8H1X2"/>
<keyword evidence="2" id="KW-0614">Plasmid</keyword>
<proteinExistence type="predicted"/>
<dbReference type="EMBL" id="CP002193">
    <property type="protein sequence ID" value="AFD27519.1"/>
    <property type="molecule type" value="Genomic_DNA"/>
</dbReference>
<name>H8H1X2_DEIGI</name>
<protein>
    <submittedName>
        <fullName evidence="2">Uncharacterized protein</fullName>
    </submittedName>
</protein>
<accession>H8H1X2</accession>
<keyword evidence="3" id="KW-1185">Reference proteome</keyword>
<dbReference type="HOGENOM" id="CLU_768881_0_0_0"/>
<evidence type="ECO:0000313" key="3">
    <source>
        <dbReference type="Proteomes" id="UP000007575"/>
    </source>
</evidence>
<feature type="compositionally biased region" description="Basic and acidic residues" evidence="1">
    <location>
        <begin position="199"/>
        <end position="229"/>
    </location>
</feature>
<evidence type="ECO:0000256" key="1">
    <source>
        <dbReference type="SAM" id="MobiDB-lite"/>
    </source>
</evidence>
<evidence type="ECO:0000313" key="2">
    <source>
        <dbReference type="EMBL" id="AFD27519.1"/>
    </source>
</evidence>
<gene>
    <name evidence="2" type="ordered locus">DGo_PB0250</name>
</gene>